<dbReference type="EMBL" id="NQIK02000002">
    <property type="protein sequence ID" value="KAF7574592.1"/>
    <property type="molecule type" value="Genomic_DNA"/>
</dbReference>
<dbReference type="Proteomes" id="UP000245464">
    <property type="component" value="Chromosome 2"/>
</dbReference>
<sequence>MKLTTFATLLNISVVSAITLNARQQCSEDDCYRSVWGDGGLARVVRAAQDCEDYLTTSVIWNPM</sequence>
<comment type="caution">
    <text evidence="1">The sequence shown here is derived from an EMBL/GenBank/DDBJ whole genome shotgun (WGS) entry which is preliminary data.</text>
</comment>
<dbReference type="KEGG" id="ptrr:90955491"/>
<gene>
    <name evidence="1" type="ORF">PtrM4_062150</name>
</gene>
<evidence type="ECO:0000313" key="1">
    <source>
        <dbReference type="EMBL" id="KAF7574592.1"/>
    </source>
</evidence>
<dbReference type="AlphaFoldDB" id="A0A5M9LII3"/>
<protein>
    <submittedName>
        <fullName evidence="1">Uncharacterized protein</fullName>
    </submittedName>
</protein>
<organism evidence="1 2">
    <name type="scientific">Pyrenophora tritici-repentis</name>
    <dbReference type="NCBI Taxonomy" id="45151"/>
    <lineage>
        <taxon>Eukaryota</taxon>
        <taxon>Fungi</taxon>
        <taxon>Dikarya</taxon>
        <taxon>Ascomycota</taxon>
        <taxon>Pezizomycotina</taxon>
        <taxon>Dothideomycetes</taxon>
        <taxon>Pleosporomycetidae</taxon>
        <taxon>Pleosporales</taxon>
        <taxon>Pleosporineae</taxon>
        <taxon>Pleosporaceae</taxon>
        <taxon>Pyrenophora</taxon>
    </lineage>
</organism>
<evidence type="ECO:0000313" key="2">
    <source>
        <dbReference type="Proteomes" id="UP000245464"/>
    </source>
</evidence>
<accession>A0A5M9LII3</accession>
<reference evidence="1" key="1">
    <citation type="journal article" date="2018" name="BMC Genomics">
        <title>Comparative genomics of the wheat fungal pathogen Pyrenophora tritici-repentis reveals chromosomal variations and genome plasticity.</title>
        <authorList>
            <person name="Moolhuijzen P."/>
            <person name="See P.T."/>
            <person name="Hane J.K."/>
            <person name="Shi G."/>
            <person name="Liu Z."/>
            <person name="Oliver R.P."/>
            <person name="Moffat C.S."/>
        </authorList>
    </citation>
    <scope>NUCLEOTIDE SEQUENCE [LARGE SCALE GENOMIC DNA]</scope>
    <source>
        <strain evidence="1">M4</strain>
    </source>
</reference>
<dbReference type="RefSeq" id="XP_065964205.1">
    <property type="nucleotide sequence ID" value="XM_066105578.1"/>
</dbReference>
<name>A0A5M9LII3_9PLEO</name>
<proteinExistence type="predicted"/>
<dbReference type="GeneID" id="90955491"/>